<dbReference type="CDD" id="cd01651">
    <property type="entry name" value="RT_G2_intron"/>
    <property type="match status" value="1"/>
</dbReference>
<proteinExistence type="predicted"/>
<keyword evidence="2" id="KW-0548">Nucleotidyltransferase</keyword>
<dbReference type="InterPro" id="IPR051083">
    <property type="entry name" value="GrpII_Intron_Splice-Mob/Def"/>
</dbReference>
<sequence length="362" mass="42835">MAKKIKYDNLYERIISYENLKAAFFKATEGDKKYHPDAIRFSMMLELNLTVLWRELKNGTYRVGPYKYRVVYEPKERGIWAPSFRDKIVQTAVHFVMKEIHEKIFIKYTYACIDEKGHQRAAHQLQTNMRIAEREFEDPWIVSIDVSKFFYTIPHVVAKWVHRKVVSCRKTLWLIDLFIDSSPPPDWEMLAGLDVNPRGLTKIGIPLGCTTSQDTANLTLNEVDQYTHRFLGHRYYVRYMDDMNVIVDGKERAQLLKRQMCSFLRERLNLTENPKKSQIFPLSQGVNAYGFKIWTTHMKVRDDSKKREKRKIKKMDEKMQNGEMTEAEVRQAVNSWLGHARHSNSYNLCKKIFAPYPYIKVE</sequence>
<feature type="non-terminal residue" evidence="2">
    <location>
        <position position="362"/>
    </location>
</feature>
<reference evidence="2 3" key="1">
    <citation type="submission" date="2011-04" db="EMBL/GenBank/DDBJ databases">
        <authorList>
            <person name="Muzny D."/>
            <person name="Qin X."/>
            <person name="Deng J."/>
            <person name="Jiang H."/>
            <person name="Liu Y."/>
            <person name="Qu J."/>
            <person name="Song X.-Z."/>
            <person name="Zhang L."/>
            <person name="Thornton R."/>
            <person name="Coyle M."/>
            <person name="Francisco L."/>
            <person name="Jackson L."/>
            <person name="Javaid M."/>
            <person name="Korchina V."/>
            <person name="Kovar C."/>
            <person name="Mata R."/>
            <person name="Mathew T."/>
            <person name="Ngo R."/>
            <person name="Nguyen L."/>
            <person name="Nguyen N."/>
            <person name="Okwuonu G."/>
            <person name="Ongeri F."/>
            <person name="Pham C."/>
            <person name="Simmons D."/>
            <person name="Wilczek-Boney K."/>
            <person name="Hale W."/>
            <person name="Jakkamsetti A."/>
            <person name="Pham P."/>
            <person name="Ruth R."/>
            <person name="San Lucas F."/>
            <person name="Warren J."/>
            <person name="Zhang J."/>
            <person name="Zhao Z."/>
            <person name="Zhou C."/>
            <person name="Zhu D."/>
            <person name="Lee S."/>
            <person name="Bess C."/>
            <person name="Blankenburg K."/>
            <person name="Forbes L."/>
            <person name="Fu Q."/>
            <person name="Gubbala S."/>
            <person name="Hirani K."/>
            <person name="Jayaseelan J.C."/>
            <person name="Lara F."/>
            <person name="Munidasa M."/>
            <person name="Palculict T."/>
            <person name="Patil S."/>
            <person name="Pu L.-L."/>
            <person name="Saada N."/>
            <person name="Tang L."/>
            <person name="Weissenberger G."/>
            <person name="Zhu Y."/>
            <person name="Hemphill L."/>
            <person name="Shang Y."/>
            <person name="Youmans B."/>
            <person name="Ayvaz T."/>
            <person name="Ross M."/>
            <person name="Santibanez J."/>
            <person name="Aqrawi P."/>
            <person name="Gross S."/>
            <person name="Joshi V."/>
            <person name="Fowler G."/>
            <person name="Nazareth L."/>
            <person name="Reid J."/>
            <person name="Worley K."/>
            <person name="Petrosino J."/>
            <person name="Highlander S."/>
            <person name="Gibbs R."/>
        </authorList>
    </citation>
    <scope>NUCLEOTIDE SEQUENCE [LARGE SCALE GENOMIC DNA]</scope>
    <source>
        <strain evidence="2 3">2681</strain>
    </source>
</reference>
<dbReference type="Pfam" id="PF00078">
    <property type="entry name" value="RVT_1"/>
    <property type="match status" value="1"/>
</dbReference>
<dbReference type="eggNOG" id="COG3344">
    <property type="taxonomic scope" value="Bacteria"/>
</dbReference>
<dbReference type="PANTHER" id="PTHR34047">
    <property type="entry name" value="NUCLEAR INTRON MATURASE 1, MITOCHONDRIAL-RELATED"/>
    <property type="match status" value="1"/>
</dbReference>
<dbReference type="InterPro" id="IPR043502">
    <property type="entry name" value="DNA/RNA_pol_sf"/>
</dbReference>
<evidence type="ECO:0000313" key="2">
    <source>
        <dbReference type="EMBL" id="EGQ21058.1"/>
    </source>
</evidence>
<organism evidence="2 3">
    <name type="scientific">Sporosarcina newyorkensis 2681</name>
    <dbReference type="NCBI Taxonomy" id="1027292"/>
    <lineage>
        <taxon>Bacteria</taxon>
        <taxon>Bacillati</taxon>
        <taxon>Bacillota</taxon>
        <taxon>Bacilli</taxon>
        <taxon>Bacillales</taxon>
        <taxon>Caryophanaceae</taxon>
        <taxon>Sporosarcina</taxon>
    </lineage>
</organism>
<dbReference type="Proteomes" id="UP000005316">
    <property type="component" value="Unassembled WGS sequence"/>
</dbReference>
<dbReference type="SUPFAM" id="SSF56672">
    <property type="entry name" value="DNA/RNA polymerases"/>
    <property type="match status" value="1"/>
</dbReference>
<dbReference type="AlphaFoldDB" id="F9DX10"/>
<protein>
    <submittedName>
        <fullName evidence="2">RNA-directed DNA polymerase (Reverse transcriptase)</fullName>
    </submittedName>
</protein>
<dbReference type="InterPro" id="IPR000477">
    <property type="entry name" value="RT_dom"/>
</dbReference>
<gene>
    <name evidence="2" type="ORF">HMPREF9372_3341</name>
</gene>
<name>F9DX10_9BACL</name>
<dbReference type="InterPro" id="IPR043128">
    <property type="entry name" value="Rev_trsase/Diguanyl_cyclase"/>
</dbReference>
<dbReference type="OrthoDB" id="9793236at2"/>
<keyword evidence="2" id="KW-0808">Transferase</keyword>
<dbReference type="PANTHER" id="PTHR34047:SF8">
    <property type="entry name" value="PROTEIN YKFC"/>
    <property type="match status" value="1"/>
</dbReference>
<dbReference type="GO" id="GO:0003964">
    <property type="term" value="F:RNA-directed DNA polymerase activity"/>
    <property type="evidence" value="ECO:0007669"/>
    <property type="project" value="UniProtKB-KW"/>
</dbReference>
<comment type="caution">
    <text evidence="2">The sequence shown here is derived from an EMBL/GenBank/DDBJ whole genome shotgun (WGS) entry which is preliminary data.</text>
</comment>
<evidence type="ECO:0000313" key="3">
    <source>
        <dbReference type="Proteomes" id="UP000005316"/>
    </source>
</evidence>
<keyword evidence="2" id="KW-0695">RNA-directed DNA polymerase</keyword>
<dbReference type="PROSITE" id="PS50878">
    <property type="entry name" value="RT_POL"/>
    <property type="match status" value="1"/>
</dbReference>
<feature type="domain" description="Reverse transcriptase" evidence="1">
    <location>
        <begin position="54"/>
        <end position="293"/>
    </location>
</feature>
<accession>F9DX10</accession>
<dbReference type="EMBL" id="AFPZ01000105">
    <property type="protein sequence ID" value="EGQ21058.1"/>
    <property type="molecule type" value="Genomic_DNA"/>
</dbReference>
<dbReference type="Gene3D" id="3.30.70.270">
    <property type="match status" value="1"/>
</dbReference>
<evidence type="ECO:0000259" key="1">
    <source>
        <dbReference type="PROSITE" id="PS50878"/>
    </source>
</evidence>
<dbReference type="HOGENOM" id="CLU_013584_0_0_9"/>
<dbReference type="RefSeq" id="WP_009498032.1">
    <property type="nucleotide sequence ID" value="NZ_GL982998.1"/>
</dbReference>